<dbReference type="PANTHER" id="PTHR42647:SF5">
    <property type="entry name" value="SBP (S-RIBONUCLEASE BINDING PROTEIN) FAMILY PROTEIN"/>
    <property type="match status" value="1"/>
</dbReference>
<evidence type="ECO:0000256" key="6">
    <source>
        <dbReference type="SAM" id="MobiDB-lite"/>
    </source>
</evidence>
<dbReference type="CDD" id="cd16649">
    <property type="entry name" value="mRING-HC-C3HC5_CGRF1-like"/>
    <property type="match status" value="1"/>
</dbReference>
<keyword evidence="9" id="KW-1185">Reference proteome</keyword>
<dbReference type="GO" id="GO:0008270">
    <property type="term" value="F:zinc ion binding"/>
    <property type="evidence" value="ECO:0007669"/>
    <property type="project" value="UniProtKB-KW"/>
</dbReference>
<evidence type="ECO:0000256" key="2">
    <source>
        <dbReference type="ARBA" id="ARBA00022771"/>
    </source>
</evidence>
<dbReference type="InterPro" id="IPR013083">
    <property type="entry name" value="Znf_RING/FYVE/PHD"/>
</dbReference>
<accession>A0AAV1CBA7</accession>
<dbReference type="EMBL" id="OX459118">
    <property type="protein sequence ID" value="CAI9091944.1"/>
    <property type="molecule type" value="Genomic_DNA"/>
</dbReference>
<reference evidence="8" key="1">
    <citation type="submission" date="2023-03" db="EMBL/GenBank/DDBJ databases">
        <authorList>
            <person name="Julca I."/>
        </authorList>
    </citation>
    <scope>NUCLEOTIDE SEQUENCE</scope>
</reference>
<dbReference type="AlphaFoldDB" id="A0AAV1CBA7"/>
<sequence>MEPNNNGEAAKSSRKRKMKDVVVTEATPTPTSVVQSRLPVRYFPMHQPPNTPSLSLNIHHPSAVDYNQNTSSTFRFDLNTRPSPTRVPNSFPNESHDPYSIKPASSFTELLTAGDDDLMPRYVMEQNAHIDQLIAAQGDQLRRSLAEAQRRQYCLLLFDAEERAAKKLKEKDLELSEMASQKAALEHKEVALHREISELQRRVKALERENGALRLDVQEALILGGKLESSGYSDENDDVQSANNVDPAGSRVEPVRLVCKVCTRQVANMMMWPCRHLCLCKGCAGPVRACPVCRRRSINTVEINLKDE</sequence>
<feature type="region of interest" description="Disordered" evidence="6">
    <location>
        <begin position="1"/>
        <end position="20"/>
    </location>
</feature>
<keyword evidence="5" id="KW-0175">Coiled coil</keyword>
<dbReference type="PANTHER" id="PTHR42647">
    <property type="entry name" value="SBP (S-RIBONUCLEASE BINDING PROTEIN) FAMILY PROTEIN"/>
    <property type="match status" value="1"/>
</dbReference>
<evidence type="ECO:0000256" key="3">
    <source>
        <dbReference type="ARBA" id="ARBA00022833"/>
    </source>
</evidence>
<dbReference type="Pfam" id="PF13920">
    <property type="entry name" value="zf-C3HC4_3"/>
    <property type="match status" value="1"/>
</dbReference>
<dbReference type="SUPFAM" id="SSF57850">
    <property type="entry name" value="RING/U-box"/>
    <property type="match status" value="1"/>
</dbReference>
<evidence type="ECO:0000313" key="8">
    <source>
        <dbReference type="EMBL" id="CAI9091944.1"/>
    </source>
</evidence>
<evidence type="ECO:0000256" key="1">
    <source>
        <dbReference type="ARBA" id="ARBA00022723"/>
    </source>
</evidence>
<dbReference type="Proteomes" id="UP001161247">
    <property type="component" value="Chromosome 1"/>
</dbReference>
<proteinExistence type="predicted"/>
<protein>
    <submittedName>
        <fullName evidence="8">OLC1v1027067C1</fullName>
    </submittedName>
</protein>
<dbReference type="InterPro" id="IPR001841">
    <property type="entry name" value="Znf_RING"/>
</dbReference>
<dbReference type="GO" id="GO:0004842">
    <property type="term" value="F:ubiquitin-protein transferase activity"/>
    <property type="evidence" value="ECO:0007669"/>
    <property type="project" value="TreeGrafter"/>
</dbReference>
<feature type="coiled-coil region" evidence="5">
    <location>
        <begin position="168"/>
        <end position="216"/>
    </location>
</feature>
<feature type="domain" description="RING-type" evidence="7">
    <location>
        <begin position="259"/>
        <end position="294"/>
    </location>
</feature>
<keyword evidence="2 4" id="KW-0863">Zinc-finger</keyword>
<dbReference type="Gene3D" id="3.30.40.10">
    <property type="entry name" value="Zinc/RING finger domain, C3HC4 (zinc finger)"/>
    <property type="match status" value="1"/>
</dbReference>
<organism evidence="8 9">
    <name type="scientific">Oldenlandia corymbosa var. corymbosa</name>
    <dbReference type="NCBI Taxonomy" id="529605"/>
    <lineage>
        <taxon>Eukaryota</taxon>
        <taxon>Viridiplantae</taxon>
        <taxon>Streptophyta</taxon>
        <taxon>Embryophyta</taxon>
        <taxon>Tracheophyta</taxon>
        <taxon>Spermatophyta</taxon>
        <taxon>Magnoliopsida</taxon>
        <taxon>eudicotyledons</taxon>
        <taxon>Gunneridae</taxon>
        <taxon>Pentapetalae</taxon>
        <taxon>asterids</taxon>
        <taxon>lamiids</taxon>
        <taxon>Gentianales</taxon>
        <taxon>Rubiaceae</taxon>
        <taxon>Rubioideae</taxon>
        <taxon>Spermacoceae</taxon>
        <taxon>Hedyotis-Oldenlandia complex</taxon>
        <taxon>Oldenlandia</taxon>
    </lineage>
</organism>
<dbReference type="PROSITE" id="PS50089">
    <property type="entry name" value="ZF_RING_2"/>
    <property type="match status" value="1"/>
</dbReference>
<evidence type="ECO:0000259" key="7">
    <source>
        <dbReference type="PROSITE" id="PS50089"/>
    </source>
</evidence>
<evidence type="ECO:0000313" key="9">
    <source>
        <dbReference type="Proteomes" id="UP001161247"/>
    </source>
</evidence>
<evidence type="ECO:0000256" key="5">
    <source>
        <dbReference type="SAM" id="Coils"/>
    </source>
</evidence>
<name>A0AAV1CBA7_OLDCO</name>
<evidence type="ECO:0000256" key="4">
    <source>
        <dbReference type="PROSITE-ProRule" id="PRU00175"/>
    </source>
</evidence>
<keyword evidence="1" id="KW-0479">Metal-binding</keyword>
<gene>
    <name evidence="8" type="ORF">OLC1_LOCUS3740</name>
</gene>
<keyword evidence="3" id="KW-0862">Zinc</keyword>